<keyword evidence="2" id="KW-0413">Isomerase</keyword>
<dbReference type="EMBL" id="BONE01000006">
    <property type="protein sequence ID" value="GIF71658.1"/>
    <property type="molecule type" value="Genomic_DNA"/>
</dbReference>
<dbReference type="RefSeq" id="WP_203711129.1">
    <property type="nucleotide sequence ID" value="NZ_BONE01000006.1"/>
</dbReference>
<reference evidence="2 3" key="1">
    <citation type="submission" date="2021-01" db="EMBL/GenBank/DDBJ databases">
        <title>Whole genome shotgun sequence of Asanoa siamensis NBRC 107932.</title>
        <authorList>
            <person name="Komaki H."/>
            <person name="Tamura T."/>
        </authorList>
    </citation>
    <scope>NUCLEOTIDE SEQUENCE [LARGE SCALE GENOMIC DNA]</scope>
    <source>
        <strain evidence="2 3">NBRC 107932</strain>
    </source>
</reference>
<dbReference type="GO" id="GO:0016853">
    <property type="term" value="F:isomerase activity"/>
    <property type="evidence" value="ECO:0007669"/>
    <property type="project" value="UniProtKB-KW"/>
</dbReference>
<dbReference type="Pfam" id="PF12680">
    <property type="entry name" value="SnoaL_2"/>
    <property type="match status" value="1"/>
</dbReference>
<comment type="caution">
    <text evidence="2">The sequence shown here is derived from an EMBL/GenBank/DDBJ whole genome shotgun (WGS) entry which is preliminary data.</text>
</comment>
<sequence>MTTTYDTLAERYIAIWNETDPAERRARIDELWAPDARYVDPLAVAEGRDAIDATVAAVQGQFPGMTFRLAGPVDGHHDQARFTWELGPEGGQAPIAGFDVVTTDDTGRLTQVLGFLDRVPSATS</sequence>
<feature type="domain" description="SnoaL-like" evidence="1">
    <location>
        <begin position="9"/>
        <end position="111"/>
    </location>
</feature>
<dbReference type="SUPFAM" id="SSF54427">
    <property type="entry name" value="NTF2-like"/>
    <property type="match status" value="1"/>
</dbReference>
<dbReference type="InterPro" id="IPR037401">
    <property type="entry name" value="SnoaL-like"/>
</dbReference>
<dbReference type="Gene3D" id="3.10.450.50">
    <property type="match status" value="1"/>
</dbReference>
<accession>A0ABQ4CK41</accession>
<name>A0ABQ4CK41_9ACTN</name>
<proteinExistence type="predicted"/>
<evidence type="ECO:0000313" key="2">
    <source>
        <dbReference type="EMBL" id="GIF71658.1"/>
    </source>
</evidence>
<dbReference type="InterPro" id="IPR032710">
    <property type="entry name" value="NTF2-like_dom_sf"/>
</dbReference>
<evidence type="ECO:0000259" key="1">
    <source>
        <dbReference type="Pfam" id="PF12680"/>
    </source>
</evidence>
<dbReference type="Proteomes" id="UP000604117">
    <property type="component" value="Unassembled WGS sequence"/>
</dbReference>
<evidence type="ECO:0000313" key="3">
    <source>
        <dbReference type="Proteomes" id="UP000604117"/>
    </source>
</evidence>
<protein>
    <submittedName>
        <fullName evidence="2">Isomerase</fullName>
    </submittedName>
</protein>
<keyword evidence="3" id="KW-1185">Reference proteome</keyword>
<organism evidence="2 3">
    <name type="scientific">Asanoa siamensis</name>
    <dbReference type="NCBI Taxonomy" id="926357"/>
    <lineage>
        <taxon>Bacteria</taxon>
        <taxon>Bacillati</taxon>
        <taxon>Actinomycetota</taxon>
        <taxon>Actinomycetes</taxon>
        <taxon>Micromonosporales</taxon>
        <taxon>Micromonosporaceae</taxon>
        <taxon>Asanoa</taxon>
    </lineage>
</organism>
<gene>
    <name evidence="2" type="ORF">Asi02nite_11760</name>
</gene>